<feature type="compositionally biased region" description="Polar residues" evidence="1">
    <location>
        <begin position="115"/>
        <end position="126"/>
    </location>
</feature>
<dbReference type="Pfam" id="PF12937">
    <property type="entry name" value="F-box-like"/>
    <property type="match status" value="1"/>
</dbReference>
<dbReference type="EMBL" id="CM026431">
    <property type="protein sequence ID" value="KAG0558486.1"/>
    <property type="molecule type" value="Genomic_DNA"/>
</dbReference>
<proteinExistence type="predicted"/>
<reference evidence="3" key="1">
    <citation type="submission" date="2020-06" db="EMBL/GenBank/DDBJ databases">
        <title>WGS assembly of Ceratodon purpureus strain R40.</title>
        <authorList>
            <person name="Carey S.B."/>
            <person name="Jenkins J."/>
            <person name="Shu S."/>
            <person name="Lovell J.T."/>
            <person name="Sreedasyam A."/>
            <person name="Maumus F."/>
            <person name="Tiley G.P."/>
            <person name="Fernandez-Pozo N."/>
            <person name="Barry K."/>
            <person name="Chen C."/>
            <person name="Wang M."/>
            <person name="Lipzen A."/>
            <person name="Daum C."/>
            <person name="Saski C.A."/>
            <person name="Payton A.C."/>
            <person name="Mcbreen J.C."/>
            <person name="Conrad R.E."/>
            <person name="Kollar L.M."/>
            <person name="Olsson S."/>
            <person name="Huttunen S."/>
            <person name="Landis J.B."/>
            <person name="Wickett N.J."/>
            <person name="Johnson M.G."/>
            <person name="Rensing S.A."/>
            <person name="Grimwood J."/>
            <person name="Schmutz J."/>
            <person name="Mcdaniel S.F."/>
        </authorList>
    </citation>
    <scope>NUCLEOTIDE SEQUENCE</scope>
    <source>
        <strain evidence="3">R40</strain>
    </source>
</reference>
<evidence type="ECO:0000259" key="2">
    <source>
        <dbReference type="PROSITE" id="PS50181"/>
    </source>
</evidence>
<feature type="region of interest" description="Disordered" evidence="1">
    <location>
        <begin position="165"/>
        <end position="223"/>
    </location>
</feature>
<dbReference type="Proteomes" id="UP000822688">
    <property type="component" value="Chromosome 10"/>
</dbReference>
<feature type="domain" description="F-box" evidence="2">
    <location>
        <begin position="455"/>
        <end position="501"/>
    </location>
</feature>
<comment type="caution">
    <text evidence="3">The sequence shown here is derived from an EMBL/GenBank/DDBJ whole genome shotgun (WGS) entry which is preliminary data.</text>
</comment>
<feature type="region of interest" description="Disordered" evidence="1">
    <location>
        <begin position="93"/>
        <end position="145"/>
    </location>
</feature>
<evidence type="ECO:0000313" key="4">
    <source>
        <dbReference type="Proteomes" id="UP000822688"/>
    </source>
</evidence>
<feature type="compositionally biased region" description="Polar residues" evidence="1">
    <location>
        <begin position="165"/>
        <end position="177"/>
    </location>
</feature>
<keyword evidence="4" id="KW-1185">Reference proteome</keyword>
<dbReference type="SMART" id="SM00256">
    <property type="entry name" value="FBOX"/>
    <property type="match status" value="1"/>
</dbReference>
<dbReference type="OrthoDB" id="101791at2759"/>
<dbReference type="SUPFAM" id="SSF81383">
    <property type="entry name" value="F-box domain"/>
    <property type="match status" value="1"/>
</dbReference>
<protein>
    <recommendedName>
        <fullName evidence="2">F-box domain-containing protein</fullName>
    </recommendedName>
</protein>
<name>A0A8T0GGC3_CERPU</name>
<sequence>MATLKVRVRAATGGPTLRVQLPQPCTLEALKDAIALQIGAPASSFDVSLNKKDSISGPSGVLLSAFGVISGDLLFYIPSTGGSVPIASVAPAAPPSLSVPRNATPLSTPTSTASGESNLESPSDIPSISRGGQGSNTNDRGKSVDPVSLRRELCAAAALQRTTISQLEASSPDSLVSPSPHPEDSRLTSGDSASCSGVEERISQSAKGKGKMECAMDTSASGSGVVEMEIEEDENGLLESLGSQKTYSSLPDLLQRVLLIEYEKVKERQAILVLAIHAVMLETGFVLQQPMGVVGSSDRCGLPADWSGKGGLVNLTYTLPEIIRAASAGTQTSGVGDALLRCQVIGNALVVYGVVTGGQGSEIYRLSLPVSRYLQKDFVVEDNGSTGDALKVLANVGESGKQDATPMDYQATEKRVLPNKVDMFCNIFELWQQVKDNLSLPLLTCMCEKAGLQPPASLLLLPTELKIKVLENLPAGALATICCVCSELKFLAASEELWKARFKEQFGWPDANRAPGGRGWKAAFAREVARRRRREEERREAERQLRNEAFPSLLMRPPPITPLFPGVLGGDYDRFPGLGNIGGFRPRGPGGAYWSANYPGAGGVGEPDGLSLPSPGAGRRSCEIGGLGRDSMPSLNLLGGLTSNPILESLPPSMFGRELGEFPPP</sequence>
<dbReference type="PANTHER" id="PTHR47602:SF2">
    <property type="entry name" value="F-BOX PROTEIN SKIP22"/>
    <property type="match status" value="1"/>
</dbReference>
<accession>A0A8T0GGC3</accession>
<evidence type="ECO:0000313" key="3">
    <source>
        <dbReference type="EMBL" id="KAG0558486.1"/>
    </source>
</evidence>
<organism evidence="3 4">
    <name type="scientific">Ceratodon purpureus</name>
    <name type="common">Fire moss</name>
    <name type="synonym">Dicranum purpureum</name>
    <dbReference type="NCBI Taxonomy" id="3225"/>
    <lineage>
        <taxon>Eukaryota</taxon>
        <taxon>Viridiplantae</taxon>
        <taxon>Streptophyta</taxon>
        <taxon>Embryophyta</taxon>
        <taxon>Bryophyta</taxon>
        <taxon>Bryophytina</taxon>
        <taxon>Bryopsida</taxon>
        <taxon>Dicranidae</taxon>
        <taxon>Pseudoditrichales</taxon>
        <taxon>Ditrichaceae</taxon>
        <taxon>Ceratodon</taxon>
    </lineage>
</organism>
<gene>
    <name evidence="3" type="ORF">KC19_10G032100</name>
</gene>
<dbReference type="Gene3D" id="3.40.1000.30">
    <property type="match status" value="1"/>
</dbReference>
<dbReference type="Gene3D" id="1.20.1280.50">
    <property type="match status" value="1"/>
</dbReference>
<dbReference type="PANTHER" id="PTHR47602">
    <property type="entry name" value="F-BOX PROTEIN SKIP22"/>
    <property type="match status" value="1"/>
</dbReference>
<dbReference type="InterPro" id="IPR036047">
    <property type="entry name" value="F-box-like_dom_sf"/>
</dbReference>
<dbReference type="AlphaFoldDB" id="A0A8T0GGC3"/>
<dbReference type="PROSITE" id="PS50181">
    <property type="entry name" value="FBOX"/>
    <property type="match status" value="1"/>
</dbReference>
<dbReference type="InterPro" id="IPR001810">
    <property type="entry name" value="F-box_dom"/>
</dbReference>
<dbReference type="CDD" id="cd22165">
    <property type="entry name" value="F-box_AtSKIP22-like"/>
    <property type="match status" value="1"/>
</dbReference>
<evidence type="ECO:0000256" key="1">
    <source>
        <dbReference type="SAM" id="MobiDB-lite"/>
    </source>
</evidence>
<feature type="compositionally biased region" description="Low complexity" evidence="1">
    <location>
        <begin position="93"/>
        <end position="114"/>
    </location>
</feature>